<evidence type="ECO:0000313" key="2">
    <source>
        <dbReference type="EMBL" id="SEM71865.1"/>
    </source>
</evidence>
<dbReference type="Proteomes" id="UP000183015">
    <property type="component" value="Unassembled WGS sequence"/>
</dbReference>
<feature type="transmembrane region" description="Helical" evidence="1">
    <location>
        <begin position="80"/>
        <end position="96"/>
    </location>
</feature>
<keyword evidence="1" id="KW-0812">Transmembrane</keyword>
<protein>
    <submittedName>
        <fullName evidence="2">Uncharacterized protein</fullName>
    </submittedName>
</protein>
<evidence type="ECO:0000256" key="1">
    <source>
        <dbReference type="SAM" id="Phobius"/>
    </source>
</evidence>
<dbReference type="STRING" id="235985.SAMN05414137_14722"/>
<dbReference type="eggNOG" id="ENOG5031NKP">
    <property type="taxonomic scope" value="Bacteria"/>
</dbReference>
<feature type="transmembrane region" description="Helical" evidence="1">
    <location>
        <begin position="56"/>
        <end position="73"/>
    </location>
</feature>
<name>A0A1H8AM82_STRJI</name>
<dbReference type="EMBL" id="FOAZ01000047">
    <property type="protein sequence ID" value="SEM71865.1"/>
    <property type="molecule type" value="Genomic_DNA"/>
</dbReference>
<sequence>MAQGEWRPGLSGAARVVIVLQSIVLAFVLGLAGVLLNAGGWFANQHDHALLWEDTAVVTGLLCGVPLLGFTLLRRSSGVYAEVVALVVAGLALLSMRPA</sequence>
<dbReference type="RefSeq" id="WP_143094802.1">
    <property type="nucleotide sequence ID" value="NZ_BBPN01000073.1"/>
</dbReference>
<evidence type="ECO:0000313" key="3">
    <source>
        <dbReference type="Proteomes" id="UP000183015"/>
    </source>
</evidence>
<accession>A0A1H8AM82</accession>
<reference evidence="3" key="1">
    <citation type="submission" date="2016-10" db="EMBL/GenBank/DDBJ databases">
        <authorList>
            <person name="Varghese N."/>
        </authorList>
    </citation>
    <scope>NUCLEOTIDE SEQUENCE [LARGE SCALE GENOMIC DNA]</scope>
    <source>
        <strain evidence="3">DSM 45096 / BCRC 16803 / CGMCC 4.1857 / CIP 109030 / JCM 12277 / KCTC 19219 / NBRC 100920 / 33214</strain>
    </source>
</reference>
<feature type="transmembrane region" description="Helical" evidence="1">
    <location>
        <begin position="12"/>
        <end position="36"/>
    </location>
</feature>
<dbReference type="OrthoDB" id="9981166at2"/>
<keyword evidence="3" id="KW-1185">Reference proteome</keyword>
<proteinExistence type="predicted"/>
<dbReference type="AlphaFoldDB" id="A0A1H8AM82"/>
<keyword evidence="1" id="KW-0472">Membrane</keyword>
<keyword evidence="1" id="KW-1133">Transmembrane helix</keyword>
<gene>
    <name evidence="2" type="ORF">SAMN05414137_14722</name>
</gene>
<organism evidence="2 3">
    <name type="scientific">Streptacidiphilus jiangxiensis</name>
    <dbReference type="NCBI Taxonomy" id="235985"/>
    <lineage>
        <taxon>Bacteria</taxon>
        <taxon>Bacillati</taxon>
        <taxon>Actinomycetota</taxon>
        <taxon>Actinomycetes</taxon>
        <taxon>Kitasatosporales</taxon>
        <taxon>Streptomycetaceae</taxon>
        <taxon>Streptacidiphilus</taxon>
    </lineage>
</organism>